<keyword evidence="10 14" id="KW-1133">Transmembrane helix</keyword>
<keyword evidence="5" id="KW-0328">Glycosyltransferase</keyword>
<keyword evidence="9" id="KW-0735">Signal-anchor</keyword>
<accession>A0A7I8XI27</accession>
<feature type="transmembrane region" description="Helical" evidence="14">
    <location>
        <begin position="21"/>
        <end position="37"/>
    </location>
</feature>
<dbReference type="GO" id="GO:0052905">
    <property type="term" value="F:tRNA (guanosine(9)-N1)-methyltransferase activity"/>
    <property type="evidence" value="ECO:0007669"/>
    <property type="project" value="UniProtKB-EC"/>
</dbReference>
<evidence type="ECO:0000256" key="4">
    <source>
        <dbReference type="ARBA" id="ARBA00022603"/>
    </source>
</evidence>
<evidence type="ECO:0000256" key="9">
    <source>
        <dbReference type="ARBA" id="ARBA00022968"/>
    </source>
</evidence>
<reference evidence="16" key="1">
    <citation type="submission" date="2020-09" db="EMBL/GenBank/DDBJ databases">
        <authorList>
            <person name="Kikuchi T."/>
        </authorList>
    </citation>
    <scope>NUCLEOTIDE SEQUENCE</scope>
    <source>
        <strain evidence="16">Ka4C1</strain>
    </source>
</reference>
<dbReference type="GO" id="GO:0016758">
    <property type="term" value="F:hexosyltransferase activity"/>
    <property type="evidence" value="ECO:0007669"/>
    <property type="project" value="InterPro"/>
</dbReference>
<dbReference type="InterPro" id="IPR007356">
    <property type="entry name" value="tRNA_m1G_MeTrfase_euk"/>
</dbReference>
<keyword evidence="4" id="KW-0489">Methyltransferase</keyword>
<evidence type="ECO:0000256" key="11">
    <source>
        <dbReference type="ARBA" id="ARBA00023034"/>
    </source>
</evidence>
<dbReference type="EC" id="2.1.1.221" evidence="3"/>
<evidence type="ECO:0000256" key="10">
    <source>
        <dbReference type="ARBA" id="ARBA00022989"/>
    </source>
</evidence>
<evidence type="ECO:0000256" key="3">
    <source>
        <dbReference type="ARBA" id="ARBA00012797"/>
    </source>
</evidence>
<dbReference type="EMBL" id="CAJFCV020000001">
    <property type="protein sequence ID" value="CAG9079247.1"/>
    <property type="molecule type" value="Genomic_DNA"/>
</dbReference>
<keyword evidence="6" id="KW-0808">Transferase</keyword>
<evidence type="ECO:0000259" key="15">
    <source>
        <dbReference type="PROSITE" id="PS51675"/>
    </source>
</evidence>
<dbReference type="CDD" id="cd22265">
    <property type="entry name" value="UDM1_RNF168"/>
    <property type="match status" value="1"/>
</dbReference>
<evidence type="ECO:0000256" key="7">
    <source>
        <dbReference type="ARBA" id="ARBA00022691"/>
    </source>
</evidence>
<evidence type="ECO:0000256" key="14">
    <source>
        <dbReference type="SAM" id="Phobius"/>
    </source>
</evidence>
<keyword evidence="12 14" id="KW-0472">Membrane</keyword>
<evidence type="ECO:0000256" key="2">
    <source>
        <dbReference type="ARBA" id="ARBA00008661"/>
    </source>
</evidence>
<dbReference type="InterPro" id="IPR028564">
    <property type="entry name" value="MT_TRM10-typ"/>
</dbReference>
<dbReference type="GO" id="GO:0000049">
    <property type="term" value="F:tRNA binding"/>
    <property type="evidence" value="ECO:0007669"/>
    <property type="project" value="TreeGrafter"/>
</dbReference>
<keyword evidence="8 14" id="KW-0812">Transmembrane</keyword>
<keyword evidence="7" id="KW-0949">S-adenosyl-L-methionine</keyword>
<dbReference type="Proteomes" id="UP000659654">
    <property type="component" value="Unassembled WGS sequence"/>
</dbReference>
<evidence type="ECO:0000256" key="5">
    <source>
        <dbReference type="ARBA" id="ARBA00022676"/>
    </source>
</evidence>
<gene>
    <name evidence="16" type="ORF">BXYJ_LOCUS97</name>
</gene>
<dbReference type="PANTHER" id="PTHR13563:SF13">
    <property type="entry name" value="TRNA METHYLTRANSFERASE 10 HOMOLOG A"/>
    <property type="match status" value="1"/>
</dbReference>
<dbReference type="EMBL" id="CAJFDI010000001">
    <property type="protein sequence ID" value="CAD5207782.1"/>
    <property type="molecule type" value="Genomic_DNA"/>
</dbReference>
<comment type="catalytic activity">
    <reaction evidence="13">
        <text>guanosine(9) in tRNA + S-adenosyl-L-methionine = N(1)-methylguanosine(9) in tRNA + S-adenosyl-L-homocysteine + H(+)</text>
        <dbReference type="Rhea" id="RHEA:43156"/>
        <dbReference type="Rhea" id="RHEA-COMP:10367"/>
        <dbReference type="Rhea" id="RHEA-COMP:10368"/>
        <dbReference type="ChEBI" id="CHEBI:15378"/>
        <dbReference type="ChEBI" id="CHEBI:57856"/>
        <dbReference type="ChEBI" id="CHEBI:59789"/>
        <dbReference type="ChEBI" id="CHEBI:73542"/>
        <dbReference type="ChEBI" id="CHEBI:74269"/>
        <dbReference type="EC" id="2.1.1.221"/>
    </reaction>
</comment>
<keyword evidence="17" id="KW-1185">Reference proteome</keyword>
<dbReference type="Proteomes" id="UP000582659">
    <property type="component" value="Unassembled WGS sequence"/>
</dbReference>
<dbReference type="Pfam" id="PF01762">
    <property type="entry name" value="Galactosyl_T"/>
    <property type="match status" value="1"/>
</dbReference>
<dbReference type="Gene3D" id="3.40.1280.30">
    <property type="match status" value="1"/>
</dbReference>
<organism evidence="16 17">
    <name type="scientific">Bursaphelenchus xylophilus</name>
    <name type="common">Pinewood nematode worm</name>
    <name type="synonym">Aphelenchoides xylophilus</name>
    <dbReference type="NCBI Taxonomy" id="6326"/>
    <lineage>
        <taxon>Eukaryota</taxon>
        <taxon>Metazoa</taxon>
        <taxon>Ecdysozoa</taxon>
        <taxon>Nematoda</taxon>
        <taxon>Chromadorea</taxon>
        <taxon>Rhabditida</taxon>
        <taxon>Tylenchina</taxon>
        <taxon>Tylenchomorpha</taxon>
        <taxon>Aphelenchoidea</taxon>
        <taxon>Aphelenchoididae</taxon>
        <taxon>Bursaphelenchus</taxon>
    </lineage>
</organism>
<feature type="domain" description="SAM-dependent MTase TRM10-type" evidence="15">
    <location>
        <begin position="429"/>
        <end position="631"/>
    </location>
</feature>
<dbReference type="GO" id="GO:0002939">
    <property type="term" value="P:tRNA N1-guanine methylation"/>
    <property type="evidence" value="ECO:0007669"/>
    <property type="project" value="TreeGrafter"/>
</dbReference>
<dbReference type="PROSITE" id="PS51675">
    <property type="entry name" value="SAM_MT_TRM10"/>
    <property type="match status" value="1"/>
</dbReference>
<proteinExistence type="inferred from homology"/>
<evidence type="ECO:0000313" key="17">
    <source>
        <dbReference type="Proteomes" id="UP000659654"/>
    </source>
</evidence>
<protein>
    <recommendedName>
        <fullName evidence="3">tRNA (guanine(9)-N(1))-methyltransferase</fullName>
        <ecNumber evidence="3">2.1.1.221</ecNumber>
    </recommendedName>
</protein>
<comment type="similarity">
    <text evidence="2">Belongs to the glycosyltransferase 31 family.</text>
</comment>
<evidence type="ECO:0000256" key="1">
    <source>
        <dbReference type="ARBA" id="ARBA00004323"/>
    </source>
</evidence>
<dbReference type="InterPro" id="IPR002659">
    <property type="entry name" value="Glyco_trans_31"/>
</dbReference>
<dbReference type="GO" id="GO:0000139">
    <property type="term" value="C:Golgi membrane"/>
    <property type="evidence" value="ECO:0007669"/>
    <property type="project" value="UniProtKB-SubCell"/>
</dbReference>
<dbReference type="GO" id="GO:0005634">
    <property type="term" value="C:nucleus"/>
    <property type="evidence" value="ECO:0007669"/>
    <property type="project" value="TreeGrafter"/>
</dbReference>
<dbReference type="InterPro" id="IPR038459">
    <property type="entry name" value="MT_TRM10-typ_sf"/>
</dbReference>
<evidence type="ECO:0000256" key="8">
    <source>
        <dbReference type="ARBA" id="ARBA00022692"/>
    </source>
</evidence>
<evidence type="ECO:0000256" key="13">
    <source>
        <dbReference type="ARBA" id="ARBA00048434"/>
    </source>
</evidence>
<evidence type="ECO:0000313" key="16">
    <source>
        <dbReference type="EMBL" id="CAD5207782.1"/>
    </source>
</evidence>
<evidence type="ECO:0000256" key="6">
    <source>
        <dbReference type="ARBA" id="ARBA00022679"/>
    </source>
</evidence>
<comment type="subcellular location">
    <subcellularLocation>
        <location evidence="1">Golgi apparatus membrane</location>
        <topology evidence="1">Single-pass type II membrane protein</topology>
    </subcellularLocation>
</comment>
<name>A0A7I8XI27_BURXY</name>
<dbReference type="SMR" id="A0A7I8XI27"/>
<keyword evidence="11" id="KW-0333">Golgi apparatus</keyword>
<sequence length="646" mass="75670">MLSSQRPCRIFRRRDGLSRQIVCTLLLFNTLFWLFILRRSIQHCQQRRAATPPFHTRPPEQLYGTDFDKFNMTLKGFRFEYKMTSPKRKNCVNTTIFLAIMSTGDKAMHVQREALRNTYLSKAAYYNIEYKFFIGKSNTTRPDLLQKEVKQYNDIVFIDMVDSYANNSIKWNAMYQYHQSFCHEAFFFMKVDDDVIVHFPRLWQWIERDFGGIIIGQRDWLVCQKIQGVQPIRDPNNKWFVPKHQFEKDWYPPYCNGYAVIMPSETVGKLLEEAKHHQFMKMDDVFFTGILTEPLNITVNHFIGIGGDFEIDICRGDPPFQTVIHSERRPKTIYAKYYKLEKCAVIAKQLGDATKKVITLHKINFAQKMLDVERILAEFAEITVEEDRCSKKNENRLSKQEKAARYFEKIKQSRLAKRAEERKRQRTARKRRNREEKIVLKEELNIAIDLGFEVQMNKKESTHLARQLGRIWGLQKRYQGLKTQLFGLTPDFSENCQKIVTGFDKFDWKTHDKTAHDVIRGSDLDKLIYLTPDADAEPLLELSKDNIYVIGGIVDETGVGSRTKMKADTSGHKSYRLPISEFSRRNTEKGNWTFNQMLALNQVVEALCLFSQTSDWTTALATVVPARTGFIFEKDDQNSEENPKNE</sequence>
<dbReference type="AlphaFoldDB" id="A0A7I8XI27"/>
<evidence type="ECO:0000256" key="12">
    <source>
        <dbReference type="ARBA" id="ARBA00023136"/>
    </source>
</evidence>
<dbReference type="PANTHER" id="PTHR13563">
    <property type="entry name" value="TRNA (GUANINE-9-) METHYLTRANSFERASE"/>
    <property type="match status" value="1"/>
</dbReference>
<dbReference type="OrthoDB" id="278300at2759"/>
<comment type="caution">
    <text evidence="16">The sequence shown here is derived from an EMBL/GenBank/DDBJ whole genome shotgun (WGS) entry which is preliminary data.</text>
</comment>
<dbReference type="Gene3D" id="3.90.550.50">
    <property type="match status" value="1"/>
</dbReference>